<dbReference type="InterPro" id="IPR014001">
    <property type="entry name" value="Helicase_ATP-bd"/>
</dbReference>
<evidence type="ECO:0000259" key="1">
    <source>
        <dbReference type="PROSITE" id="PS51192"/>
    </source>
</evidence>
<feature type="domain" description="Helicase ATP-binding" evidence="1">
    <location>
        <begin position="412"/>
        <end position="580"/>
    </location>
</feature>
<dbReference type="SUPFAM" id="SSF52540">
    <property type="entry name" value="P-loop containing nucleoside triphosphate hydrolases"/>
    <property type="match status" value="1"/>
</dbReference>
<dbReference type="SMART" id="SM00487">
    <property type="entry name" value="DEXDc"/>
    <property type="match status" value="1"/>
</dbReference>
<dbReference type="GO" id="GO:0003677">
    <property type="term" value="F:DNA binding"/>
    <property type="evidence" value="ECO:0007669"/>
    <property type="project" value="InterPro"/>
</dbReference>
<dbReference type="AlphaFoldDB" id="U4TUX7"/>
<keyword evidence="3" id="KW-1185">Reference proteome</keyword>
<dbReference type="Pfam" id="PF04851">
    <property type="entry name" value="ResIII"/>
    <property type="match status" value="1"/>
</dbReference>
<sequence length="918" mass="102516">MTEDYEANGRHYELIMQAHYYDDKTDAVTGELAIFRVTGNTHVFAMPLAAFKKKMDRKLDNTTLYLSRFNVRRDVYAVRFDNKKTGKKGYTPKTDYTTRQRLPLTQQVIQQHLDGTIAIGLYPLLADDTTNLLALDIDQHNWADIAQSLRQVCAQYHVPCLVEKSQSGNGCHLWIFFTSPISAQKARQLGRNLLTTAMTTTPEISFAAFDRMFPSQDLAIKHGPGNLIAAPLQGKFREEGRTVFLDDDLQPLADQWAALKNVHTLTEAATDAAISQLSSANGYLTYPETADTQLQKNDLLSLPTNLQITEDSVLHIAKAGLNNRQIGALRWLATFDNPQFYKMQKARLSTYQTPRYISLTEETATELRLPRGLKDYLNGILPHIRWKEKLVTGHPLQVTFKGTLRPDQEKAKRAMLQNDTGILSARTGFGKTVVAAAMIAERKVSTLVLVNNKGLADQWRAQLTKFLQIRTKPIIEEKTATGRPRKKDAIGRYYGAVKNRSGIVDIATLQTLARMSPANLRNFLSAYGQIIMDEVHHIPAFTYEGVLKEAAARYLCGLSATPYREDGLDPIITMRVGAIRYQTGTLDPAYVHTVARTVYPRFTSFGALMPDAQGMGLPEALTAMGQDVQRNELIVADVRRCAGEGRHILVLTQRVNHAEELSRLLQKAVTIPVHTLYGQQDKQNQAAQREAVTDTRKPYCLVATGSYIGEGFDVSSIDTLVLALPVAGKSILTQYLGRMQRSLAKKPELRVYDYVDGLLPVYARMYKKRLRTYHGQGYIIAEDASTNRLQSRFFDGNYWTALSEDIAASTKQVVLTGNRLQPEDVRACLTSLPAGRVLTIFGNKLTDLKASFTPDDPILWQDAHRGVPTGIILDQELLWFFADQGFGKNTGIAFRVANPQLTTAVLKLLGNGNISLDL</sequence>
<evidence type="ECO:0000313" key="2">
    <source>
        <dbReference type="EMBL" id="ERL65678.1"/>
    </source>
</evidence>
<dbReference type="Proteomes" id="UP000030647">
    <property type="component" value="Unassembled WGS sequence"/>
</dbReference>
<accession>U4TUX7</accession>
<dbReference type="CDD" id="cd17926">
    <property type="entry name" value="DEXHc_RE"/>
    <property type="match status" value="1"/>
</dbReference>
<dbReference type="InterPro" id="IPR044919">
    <property type="entry name" value="HP0184-like_sf"/>
</dbReference>
<dbReference type="CDD" id="cd18785">
    <property type="entry name" value="SF2_C"/>
    <property type="match status" value="1"/>
</dbReference>
<dbReference type="InterPro" id="IPR054347">
    <property type="entry name" value="TOTE_primase"/>
</dbReference>
<dbReference type="InterPro" id="IPR027417">
    <property type="entry name" value="P-loop_NTPase"/>
</dbReference>
<name>U4TUX7_9LACO</name>
<dbReference type="GO" id="GO:0016787">
    <property type="term" value="F:hydrolase activity"/>
    <property type="evidence" value="ECO:0007669"/>
    <property type="project" value="InterPro"/>
</dbReference>
<dbReference type="HOGENOM" id="CLU_011771_1_0_9"/>
<reference evidence="3" key="1">
    <citation type="journal article" date="2013" name="Genome Announc.">
        <title>Whole-Genome Sequencing of Lactobacillus shenzhenensis Strain LY-73T.</title>
        <authorList>
            <person name="Lin Z."/>
            <person name="Liu Z."/>
            <person name="Yang R."/>
            <person name="Zou Y."/>
            <person name="Wan D."/>
            <person name="Chen J."/>
            <person name="Guo M."/>
            <person name="Zhao J."/>
            <person name="Fang C."/>
            <person name="Yang R."/>
            <person name="Liu F."/>
        </authorList>
    </citation>
    <scope>NUCLEOTIDE SEQUENCE [LARGE SCALE GENOMIC DNA]</scope>
    <source>
        <strain evidence="3">LY-73</strain>
    </source>
</reference>
<dbReference type="InterPro" id="IPR006935">
    <property type="entry name" value="Helicase/UvrB_N"/>
</dbReference>
<dbReference type="STRING" id="1231336.L248_2364"/>
<dbReference type="PANTHER" id="PTHR47396:SF1">
    <property type="entry name" value="ATP-DEPENDENT HELICASE IRC3-RELATED"/>
    <property type="match status" value="1"/>
</dbReference>
<protein>
    <recommendedName>
        <fullName evidence="1">Helicase ATP-binding domain-containing protein</fullName>
    </recommendedName>
</protein>
<dbReference type="GO" id="GO:0005829">
    <property type="term" value="C:cytosol"/>
    <property type="evidence" value="ECO:0007669"/>
    <property type="project" value="TreeGrafter"/>
</dbReference>
<dbReference type="PANTHER" id="PTHR47396">
    <property type="entry name" value="TYPE I RESTRICTION ENZYME ECOKI R PROTEIN"/>
    <property type="match status" value="1"/>
</dbReference>
<organism evidence="2 3">
    <name type="scientific">Schleiferilactobacillus shenzhenensis LY-73</name>
    <dbReference type="NCBI Taxonomy" id="1231336"/>
    <lineage>
        <taxon>Bacteria</taxon>
        <taxon>Bacillati</taxon>
        <taxon>Bacillota</taxon>
        <taxon>Bacilli</taxon>
        <taxon>Lactobacillales</taxon>
        <taxon>Lactobacillaceae</taxon>
        <taxon>Schleiferilactobacillus</taxon>
    </lineage>
</organism>
<dbReference type="EMBL" id="KI271585">
    <property type="protein sequence ID" value="ERL65678.1"/>
    <property type="molecule type" value="Genomic_DNA"/>
</dbReference>
<dbReference type="InterPro" id="IPR050742">
    <property type="entry name" value="Helicase_Restrict-Modif_Enz"/>
</dbReference>
<dbReference type="OrthoDB" id="9802848at2"/>
<dbReference type="Gene3D" id="3.90.920.20">
    <property type="entry name" value="HP0184-like"/>
    <property type="match status" value="1"/>
</dbReference>
<dbReference type="eggNOG" id="COG4951">
    <property type="taxonomic scope" value="Bacteria"/>
</dbReference>
<dbReference type="Pfam" id="PF00271">
    <property type="entry name" value="Helicase_C"/>
    <property type="match status" value="1"/>
</dbReference>
<dbReference type="GO" id="GO:0005524">
    <property type="term" value="F:ATP binding"/>
    <property type="evidence" value="ECO:0007669"/>
    <property type="project" value="InterPro"/>
</dbReference>
<gene>
    <name evidence="2" type="ORF">L248_2364</name>
</gene>
<dbReference type="PROSITE" id="PS51192">
    <property type="entry name" value="HELICASE_ATP_BIND_1"/>
    <property type="match status" value="1"/>
</dbReference>
<proteinExistence type="predicted"/>
<dbReference type="Gene3D" id="3.40.50.300">
    <property type="entry name" value="P-loop containing nucleotide triphosphate hydrolases"/>
    <property type="match status" value="2"/>
</dbReference>
<dbReference type="eggNOG" id="COG1061">
    <property type="taxonomic scope" value="Bacteria"/>
</dbReference>
<dbReference type="InterPro" id="IPR001650">
    <property type="entry name" value="Helicase_C-like"/>
</dbReference>
<evidence type="ECO:0000313" key="3">
    <source>
        <dbReference type="Proteomes" id="UP000030647"/>
    </source>
</evidence>
<dbReference type="Pfam" id="PF22548">
    <property type="entry name" value="AEP-TOTE"/>
    <property type="match status" value="1"/>
</dbReference>
<dbReference type="RefSeq" id="WP_022529030.1">
    <property type="nucleotide sequence ID" value="NZ_KI271585.1"/>
</dbReference>